<dbReference type="PROSITE" id="PS51186">
    <property type="entry name" value="GNAT"/>
    <property type="match status" value="1"/>
</dbReference>
<sequence length="150" mass="16970">MRLRPYEHRDCRALARLFFDTVRTVNRRDYSLVQVEAWAPVEPDLAAWDASLSAHHTLVAAEGEKIVGFADMDPDGYLDRLYVHKDHQGRGIATALCDALEGGSAAPRFTTHASLTARPFFEARGYRVVRAQQVERRGTSLPNFVMEKIR</sequence>
<keyword evidence="2" id="KW-0808">Transferase</keyword>
<dbReference type="InterPro" id="IPR016181">
    <property type="entry name" value="Acyl_CoA_acyltransferase"/>
</dbReference>
<dbReference type="InterPro" id="IPR000182">
    <property type="entry name" value="GNAT_dom"/>
</dbReference>
<comment type="caution">
    <text evidence="2">The sequence shown here is derived from an EMBL/GenBank/DDBJ whole genome shotgun (WGS) entry which is preliminary data.</text>
</comment>
<dbReference type="CDD" id="cd04301">
    <property type="entry name" value="NAT_SF"/>
    <property type="match status" value="1"/>
</dbReference>
<name>A0A9D1Z3C3_9FIRM</name>
<dbReference type="InterPro" id="IPR052564">
    <property type="entry name" value="N-acetyltrans/Recomb-assoc"/>
</dbReference>
<dbReference type="Pfam" id="PF13673">
    <property type="entry name" value="Acetyltransf_10"/>
    <property type="match status" value="1"/>
</dbReference>
<gene>
    <name evidence="2" type="ORF">H9826_04245</name>
</gene>
<keyword evidence="2" id="KW-0012">Acyltransferase</keyword>
<dbReference type="PANTHER" id="PTHR43451:SF1">
    <property type="entry name" value="ACETYLTRANSFERASE"/>
    <property type="match status" value="1"/>
</dbReference>
<evidence type="ECO:0000313" key="2">
    <source>
        <dbReference type="EMBL" id="HIY73173.1"/>
    </source>
</evidence>
<proteinExistence type="predicted"/>
<protein>
    <submittedName>
        <fullName evidence="2">GNAT family N-acetyltransferase</fullName>
        <ecNumber evidence="2">2.3.1.-</ecNumber>
    </submittedName>
</protein>
<reference evidence="2" key="2">
    <citation type="submission" date="2021-04" db="EMBL/GenBank/DDBJ databases">
        <authorList>
            <person name="Gilroy R."/>
        </authorList>
    </citation>
    <scope>NUCLEOTIDE SEQUENCE</scope>
    <source>
        <strain evidence="2">CHK33-7979</strain>
    </source>
</reference>
<dbReference type="GO" id="GO:0016747">
    <property type="term" value="F:acyltransferase activity, transferring groups other than amino-acyl groups"/>
    <property type="evidence" value="ECO:0007669"/>
    <property type="project" value="InterPro"/>
</dbReference>
<evidence type="ECO:0000259" key="1">
    <source>
        <dbReference type="PROSITE" id="PS51186"/>
    </source>
</evidence>
<dbReference type="EMBL" id="DXCX01000046">
    <property type="protein sequence ID" value="HIY73173.1"/>
    <property type="molecule type" value="Genomic_DNA"/>
</dbReference>
<dbReference type="Proteomes" id="UP000886824">
    <property type="component" value="Unassembled WGS sequence"/>
</dbReference>
<reference evidence="2" key="1">
    <citation type="journal article" date="2021" name="PeerJ">
        <title>Extensive microbial diversity within the chicken gut microbiome revealed by metagenomics and culture.</title>
        <authorList>
            <person name="Gilroy R."/>
            <person name="Ravi A."/>
            <person name="Getino M."/>
            <person name="Pursley I."/>
            <person name="Horton D.L."/>
            <person name="Alikhan N.F."/>
            <person name="Baker D."/>
            <person name="Gharbi K."/>
            <person name="Hall N."/>
            <person name="Watson M."/>
            <person name="Adriaenssens E.M."/>
            <person name="Foster-Nyarko E."/>
            <person name="Jarju S."/>
            <person name="Secka A."/>
            <person name="Antonio M."/>
            <person name="Oren A."/>
            <person name="Chaudhuri R.R."/>
            <person name="La Ragione R."/>
            <person name="Hildebrand F."/>
            <person name="Pallen M.J."/>
        </authorList>
    </citation>
    <scope>NUCLEOTIDE SEQUENCE</scope>
    <source>
        <strain evidence="2">CHK33-7979</strain>
    </source>
</reference>
<organism evidence="2 3">
    <name type="scientific">Candidatus Intestinimonas merdavium</name>
    <dbReference type="NCBI Taxonomy" id="2838622"/>
    <lineage>
        <taxon>Bacteria</taxon>
        <taxon>Bacillati</taxon>
        <taxon>Bacillota</taxon>
        <taxon>Clostridia</taxon>
        <taxon>Eubacteriales</taxon>
        <taxon>Intestinimonas</taxon>
    </lineage>
</organism>
<dbReference type="PANTHER" id="PTHR43451">
    <property type="entry name" value="ACETYLTRANSFERASE (GNAT) FAMILY PROTEIN"/>
    <property type="match status" value="1"/>
</dbReference>
<evidence type="ECO:0000313" key="3">
    <source>
        <dbReference type="Proteomes" id="UP000886824"/>
    </source>
</evidence>
<feature type="domain" description="N-acetyltransferase" evidence="1">
    <location>
        <begin position="1"/>
        <end position="150"/>
    </location>
</feature>
<dbReference type="Gene3D" id="3.40.630.30">
    <property type="match status" value="1"/>
</dbReference>
<dbReference type="SUPFAM" id="SSF55729">
    <property type="entry name" value="Acyl-CoA N-acyltransferases (Nat)"/>
    <property type="match status" value="1"/>
</dbReference>
<dbReference type="AlphaFoldDB" id="A0A9D1Z3C3"/>
<accession>A0A9D1Z3C3</accession>
<dbReference type="EC" id="2.3.1.-" evidence="2"/>